<proteinExistence type="inferred from homology"/>
<dbReference type="PANTHER" id="PTHR31353">
    <property type="entry name" value="FAM98"/>
    <property type="match status" value="1"/>
</dbReference>
<dbReference type="InterPro" id="IPR018797">
    <property type="entry name" value="FAM98"/>
</dbReference>
<protein>
    <recommendedName>
        <fullName evidence="5">Protein FAM98A</fullName>
    </recommendedName>
</protein>
<dbReference type="GO" id="GO:0072669">
    <property type="term" value="C:tRNA-splicing ligase complex"/>
    <property type="evidence" value="ECO:0007669"/>
    <property type="project" value="TreeGrafter"/>
</dbReference>
<organism evidence="3 4">
    <name type="scientific">Pyrocoelia pectoralis</name>
    <dbReference type="NCBI Taxonomy" id="417401"/>
    <lineage>
        <taxon>Eukaryota</taxon>
        <taxon>Metazoa</taxon>
        <taxon>Ecdysozoa</taxon>
        <taxon>Arthropoda</taxon>
        <taxon>Hexapoda</taxon>
        <taxon>Insecta</taxon>
        <taxon>Pterygota</taxon>
        <taxon>Neoptera</taxon>
        <taxon>Endopterygota</taxon>
        <taxon>Coleoptera</taxon>
        <taxon>Polyphaga</taxon>
        <taxon>Elateriformia</taxon>
        <taxon>Elateroidea</taxon>
        <taxon>Lampyridae</taxon>
        <taxon>Lampyrinae</taxon>
        <taxon>Pyrocoelia</taxon>
    </lineage>
</organism>
<feature type="region of interest" description="Disordered" evidence="2">
    <location>
        <begin position="413"/>
        <end position="577"/>
    </location>
</feature>
<accession>A0AAN7ZE78</accession>
<comment type="similarity">
    <text evidence="1">Belongs to the FAM98 family.</text>
</comment>
<feature type="compositionally biased region" description="Low complexity" evidence="2">
    <location>
        <begin position="477"/>
        <end position="493"/>
    </location>
</feature>
<gene>
    <name evidence="3" type="ORF">RI129_011013</name>
</gene>
<reference evidence="3 4" key="1">
    <citation type="journal article" date="2024" name="Insects">
        <title>An Improved Chromosome-Level Genome Assembly of the Firefly Pyrocoelia pectoralis.</title>
        <authorList>
            <person name="Fu X."/>
            <person name="Meyer-Rochow V.B."/>
            <person name="Ballantyne L."/>
            <person name="Zhu X."/>
        </authorList>
    </citation>
    <scope>NUCLEOTIDE SEQUENCE [LARGE SCALE GENOMIC DNA]</scope>
    <source>
        <strain evidence="3">XCY_ONT2</strain>
    </source>
</reference>
<feature type="compositionally biased region" description="Low complexity" evidence="2">
    <location>
        <begin position="361"/>
        <end position="370"/>
    </location>
</feature>
<comment type="caution">
    <text evidence="3">The sequence shown here is derived from an EMBL/GenBank/DDBJ whole genome shotgun (WGS) entry which is preliminary data.</text>
</comment>
<evidence type="ECO:0000256" key="1">
    <source>
        <dbReference type="ARBA" id="ARBA00007218"/>
    </source>
</evidence>
<feature type="region of interest" description="Disordered" evidence="2">
    <location>
        <begin position="320"/>
        <end position="383"/>
    </location>
</feature>
<feature type="compositionally biased region" description="Polar residues" evidence="2">
    <location>
        <begin position="528"/>
        <end position="538"/>
    </location>
</feature>
<feature type="compositionally biased region" description="Gly residues" evidence="2">
    <location>
        <begin position="371"/>
        <end position="383"/>
    </location>
</feature>
<dbReference type="EMBL" id="JAVRBK010000008">
    <property type="protein sequence ID" value="KAK5640202.1"/>
    <property type="molecule type" value="Genomic_DNA"/>
</dbReference>
<dbReference type="Proteomes" id="UP001329430">
    <property type="component" value="Chromosome 8"/>
</dbReference>
<dbReference type="AlphaFoldDB" id="A0AAN7ZE78"/>
<keyword evidence="4" id="KW-1185">Reference proteome</keyword>
<evidence type="ECO:0000313" key="3">
    <source>
        <dbReference type="EMBL" id="KAK5640202.1"/>
    </source>
</evidence>
<name>A0AAN7ZE78_9COLE</name>
<dbReference type="PANTHER" id="PTHR31353:SF1">
    <property type="entry name" value="PROTEIN FAM98B"/>
    <property type="match status" value="1"/>
</dbReference>
<evidence type="ECO:0008006" key="5">
    <source>
        <dbReference type="Google" id="ProtNLM"/>
    </source>
</evidence>
<sequence length="577" mass="63836">MSEMAIVPEFGDLSLTPSRNSNEMDSNLQSELLKSIKHIGYEESFPSENQLSSALAEGPKNIEYTKLIGFLSNELRELCGLDECVNAITSPDDSSTFIMEISSFLKELGCPYERLVQGHVSDRLSTIDDRYLLIKYLISELLAARILRENQPGKRLDLKLKESEQASDLRKILQILGYPQPPKNITMQILLKKLIPSIQALLSKAPKDLIGNPIFNGTLSEEQWETLEKINEDLHDEYLIRREMLLKRLDCTIQSFQWSDKTKGKDSAFQQKYTEKRKELRTDPDVGIADLLAARDDVAIIEKTSNASVRKNTKSSINRVIIGAVPDRGGRTSEQAPPPPEMPPWQQRNAGPSGGGGPRGGFNNTGSNFSRGGGGNSFSQGGGYSNNYSDSNYSKGSGGRGGGGGNYSNSRGAFDSAGSYGDSSRGYSQSDYSRGGGNDNYSKGRGGYSRDSSGYGGRESDNYSRDNQGYSRDSNVGYSRDNSGYSRSNSGYSQDSNRGYSQGGFDSAGSYGGYNQEYQEPKRAKTYDQFQQNRSTYADQYVQESEHNMQYQSRDRDNRNRGRGGRSNYNRGGGSYH</sequence>
<feature type="compositionally biased region" description="Polar residues" evidence="2">
    <location>
        <begin position="465"/>
        <end position="476"/>
    </location>
</feature>
<evidence type="ECO:0000313" key="4">
    <source>
        <dbReference type="Proteomes" id="UP001329430"/>
    </source>
</evidence>
<feature type="compositionally biased region" description="Polar residues" evidence="2">
    <location>
        <begin position="421"/>
        <end position="432"/>
    </location>
</feature>
<evidence type="ECO:0000256" key="2">
    <source>
        <dbReference type="SAM" id="MobiDB-lite"/>
    </source>
</evidence>
<dbReference type="Pfam" id="PF10239">
    <property type="entry name" value="DUF2465"/>
    <property type="match status" value="1"/>
</dbReference>